<evidence type="ECO:0000256" key="8">
    <source>
        <dbReference type="ARBA" id="ARBA00023136"/>
    </source>
</evidence>
<keyword evidence="3" id="KW-1003">Cell membrane</keyword>
<feature type="domain" description="Neurotransmitter-gated ion-channel transmembrane" evidence="17">
    <location>
        <begin position="259"/>
        <end position="515"/>
    </location>
</feature>
<dbReference type="EMBL" id="CALNXJ010000081">
    <property type="protein sequence ID" value="CAH3161738.1"/>
    <property type="molecule type" value="Genomic_DNA"/>
</dbReference>
<dbReference type="PRINTS" id="PR00252">
    <property type="entry name" value="NRIONCHANNEL"/>
</dbReference>
<dbReference type="Pfam" id="PF02931">
    <property type="entry name" value="Neur_chan_LBD"/>
    <property type="match status" value="1"/>
</dbReference>
<evidence type="ECO:0000256" key="5">
    <source>
        <dbReference type="ARBA" id="ARBA00022989"/>
    </source>
</evidence>
<keyword evidence="13 15" id="KW-0407">Ion channel</keyword>
<dbReference type="FunFam" id="2.70.170.10:FF:000016">
    <property type="entry name" value="Nicotinic acetylcholine receptor subunit"/>
    <property type="match status" value="1"/>
</dbReference>
<keyword evidence="6" id="KW-0770">Synapse</keyword>
<keyword evidence="11" id="KW-0325">Glycoprotein</keyword>
<dbReference type="InterPro" id="IPR002394">
    <property type="entry name" value="Nicotinic_acetylcholine_rcpt"/>
</dbReference>
<dbReference type="PANTHER" id="PTHR18945">
    <property type="entry name" value="NEUROTRANSMITTER GATED ION CHANNEL"/>
    <property type="match status" value="1"/>
</dbReference>
<organism evidence="18 19">
    <name type="scientific">Pocillopora meandrina</name>
    <dbReference type="NCBI Taxonomy" id="46732"/>
    <lineage>
        <taxon>Eukaryota</taxon>
        <taxon>Metazoa</taxon>
        <taxon>Cnidaria</taxon>
        <taxon>Anthozoa</taxon>
        <taxon>Hexacorallia</taxon>
        <taxon>Scleractinia</taxon>
        <taxon>Astrocoeniina</taxon>
        <taxon>Pocilloporidae</taxon>
        <taxon>Pocillopora</taxon>
    </lineage>
</organism>
<keyword evidence="9" id="KW-1015">Disulfide bond</keyword>
<evidence type="ECO:0000256" key="12">
    <source>
        <dbReference type="ARBA" id="ARBA00023286"/>
    </source>
</evidence>
<feature type="transmembrane region" description="Helical" evidence="15">
    <location>
        <begin position="317"/>
        <end position="345"/>
    </location>
</feature>
<dbReference type="InterPro" id="IPR018000">
    <property type="entry name" value="Neurotransmitter_ion_chnl_CS"/>
</dbReference>
<evidence type="ECO:0000313" key="19">
    <source>
        <dbReference type="Proteomes" id="UP001159428"/>
    </source>
</evidence>
<reference evidence="18 19" key="1">
    <citation type="submission" date="2022-05" db="EMBL/GenBank/DDBJ databases">
        <authorList>
            <consortium name="Genoscope - CEA"/>
            <person name="William W."/>
        </authorList>
    </citation>
    <scope>NUCLEOTIDE SEQUENCE [LARGE SCALE GENOMIC DNA]</scope>
</reference>
<sequence>MAIAMARGKFSTFALFTIGLVLSSDVSFRGFFVEGAVSVSEELLIRHIVDNINPNVRPVLNPSEAVNITLDITFHGVIEMDEKYQILTTDIWVRQEWMNQLIRWNTSEYGGLEQISIDSSLVWQPDIVLYNNVFEEFDGRMDNVKTRIRVTHTGHCYWAAPFIFKTSCHFNVRDFPFDEQQCKLKFGSWNFHKGQLDLLRKREVAPVAKERVENGEWNVTSIQIKRNEVVYACCPDEKYPDVTFFINLKRRSLFYTYNLIIPNFLIALLAFFSFYIPVECGERISFVITVLLSMTVFLLLVAESIPPTSEAVPVIGMYYTCSIIEVALALVATGISLKVYYSYLYGKGLSPRLRRFLFCRLAPLLWVDTEIVSEAKLAKNKSCFPFNCLKRLKSNVPRDGVISMYNVTENKVNQPNGVATTAKNEINLLAVDVKTSAETDIALLETQNSLSDQEIRQRVKKTSTAPEPQNAVSSTLKGHKDIDFHATESRIAAAIVDRAFMVLFILVFFASTLIILLLPFIRKG</sequence>
<dbReference type="SUPFAM" id="SSF90112">
    <property type="entry name" value="Neurotransmitter-gated ion-channel transmembrane pore"/>
    <property type="match status" value="1"/>
</dbReference>
<gene>
    <name evidence="18" type="ORF">PMEA_00033905</name>
</gene>
<keyword evidence="7 15" id="KW-0406">Ion transport</keyword>
<name>A0AAU9XX92_9CNID</name>
<evidence type="ECO:0000256" key="1">
    <source>
        <dbReference type="ARBA" id="ARBA00009237"/>
    </source>
</evidence>
<keyword evidence="8 15" id="KW-0472">Membrane</keyword>
<dbReference type="GO" id="GO:0045211">
    <property type="term" value="C:postsynaptic membrane"/>
    <property type="evidence" value="ECO:0007669"/>
    <property type="project" value="InterPro"/>
</dbReference>
<dbReference type="InterPro" id="IPR006029">
    <property type="entry name" value="Neurotrans-gated_channel_TM"/>
</dbReference>
<dbReference type="Gene3D" id="1.20.58.390">
    <property type="entry name" value="Neurotransmitter-gated ion-channel transmembrane domain"/>
    <property type="match status" value="1"/>
</dbReference>
<comment type="caution">
    <text evidence="18">The sequence shown here is derived from an EMBL/GenBank/DDBJ whole genome shotgun (WGS) entry which is preliminary data.</text>
</comment>
<evidence type="ECO:0000256" key="10">
    <source>
        <dbReference type="ARBA" id="ARBA00023170"/>
    </source>
</evidence>
<keyword evidence="2 15" id="KW-0813">Transport</keyword>
<evidence type="ECO:0000256" key="11">
    <source>
        <dbReference type="ARBA" id="ARBA00023180"/>
    </source>
</evidence>
<keyword evidence="10" id="KW-0675">Receptor</keyword>
<evidence type="ECO:0000256" key="7">
    <source>
        <dbReference type="ARBA" id="ARBA00023065"/>
    </source>
</evidence>
<dbReference type="InterPro" id="IPR038050">
    <property type="entry name" value="Neuro_actylchol_rec"/>
</dbReference>
<dbReference type="GO" id="GO:0022848">
    <property type="term" value="F:acetylcholine-gated monoatomic cation-selective channel activity"/>
    <property type="evidence" value="ECO:0007669"/>
    <property type="project" value="InterPro"/>
</dbReference>
<feature type="transmembrane region" description="Helical" evidence="15">
    <location>
        <begin position="499"/>
        <end position="521"/>
    </location>
</feature>
<keyword evidence="4 15" id="KW-0812">Transmembrane</keyword>
<dbReference type="InterPro" id="IPR036719">
    <property type="entry name" value="Neuro-gated_channel_TM_sf"/>
</dbReference>
<dbReference type="PROSITE" id="PS00236">
    <property type="entry name" value="NEUROTR_ION_CHANNEL"/>
    <property type="match status" value="1"/>
</dbReference>
<evidence type="ECO:0000256" key="9">
    <source>
        <dbReference type="ARBA" id="ARBA00023157"/>
    </source>
</evidence>
<dbReference type="GO" id="GO:0004888">
    <property type="term" value="F:transmembrane signaling receptor activity"/>
    <property type="evidence" value="ECO:0007669"/>
    <property type="project" value="InterPro"/>
</dbReference>
<evidence type="ECO:0000256" key="4">
    <source>
        <dbReference type="ARBA" id="ARBA00022692"/>
    </source>
</evidence>
<evidence type="ECO:0000259" key="16">
    <source>
        <dbReference type="Pfam" id="PF02931"/>
    </source>
</evidence>
<evidence type="ECO:0000256" key="2">
    <source>
        <dbReference type="ARBA" id="ARBA00022448"/>
    </source>
</evidence>
<feature type="transmembrane region" description="Helical" evidence="15">
    <location>
        <begin position="284"/>
        <end position="305"/>
    </location>
</feature>
<dbReference type="Gene3D" id="2.70.170.10">
    <property type="entry name" value="Neurotransmitter-gated ion-channel ligand-binding domain"/>
    <property type="match status" value="1"/>
</dbReference>
<comment type="similarity">
    <text evidence="1">Belongs to the ligand-gated ion channel (TC 1.A.9) family. Acetylcholine receptor (TC 1.A.9.1) subfamily.</text>
</comment>
<evidence type="ECO:0000256" key="14">
    <source>
        <dbReference type="ARBA" id="ARBA00034099"/>
    </source>
</evidence>
<accession>A0AAU9XX92</accession>
<keyword evidence="15" id="KW-0732">Signal</keyword>
<dbReference type="CDD" id="cd18997">
    <property type="entry name" value="LGIC_ECD_nAChR"/>
    <property type="match status" value="1"/>
</dbReference>
<dbReference type="AlphaFoldDB" id="A0AAU9XX92"/>
<comment type="subcellular location">
    <subcellularLocation>
        <location evidence="14">Synaptic cell membrane</location>
        <topology evidence="14">Multi-pass membrane protein</topology>
    </subcellularLocation>
</comment>
<dbReference type="InterPro" id="IPR036734">
    <property type="entry name" value="Neur_chan_lig-bd_sf"/>
</dbReference>
<evidence type="ECO:0000259" key="17">
    <source>
        <dbReference type="Pfam" id="PF02932"/>
    </source>
</evidence>
<evidence type="ECO:0000256" key="6">
    <source>
        <dbReference type="ARBA" id="ARBA00023018"/>
    </source>
</evidence>
<dbReference type="CDD" id="cd19051">
    <property type="entry name" value="LGIC_TM_cation"/>
    <property type="match status" value="1"/>
</dbReference>
<feature type="domain" description="Neurotransmitter-gated ion-channel ligand-binding" evidence="16">
    <location>
        <begin position="42"/>
        <end position="251"/>
    </location>
</feature>
<proteinExistence type="inferred from homology"/>
<feature type="signal peptide" evidence="15">
    <location>
        <begin position="1"/>
        <end position="23"/>
    </location>
</feature>
<dbReference type="PRINTS" id="PR00254">
    <property type="entry name" value="NICOTINICR"/>
</dbReference>
<evidence type="ECO:0000256" key="13">
    <source>
        <dbReference type="ARBA" id="ARBA00023303"/>
    </source>
</evidence>
<feature type="chain" id="PRO_5043099700" evidence="15">
    <location>
        <begin position="24"/>
        <end position="524"/>
    </location>
</feature>
<dbReference type="FunFam" id="1.20.58.390:FF:000131">
    <property type="entry name" value="Predicted protein"/>
    <property type="match status" value="1"/>
</dbReference>
<dbReference type="Proteomes" id="UP001159428">
    <property type="component" value="Unassembled WGS sequence"/>
</dbReference>
<evidence type="ECO:0000313" key="18">
    <source>
        <dbReference type="EMBL" id="CAH3161738.1"/>
    </source>
</evidence>
<dbReference type="SUPFAM" id="SSF63712">
    <property type="entry name" value="Nicotinic receptor ligand binding domain-like"/>
    <property type="match status" value="1"/>
</dbReference>
<dbReference type="InterPro" id="IPR006201">
    <property type="entry name" value="Neur_channel"/>
</dbReference>
<keyword evidence="12" id="KW-1071">Ligand-gated ion channel</keyword>
<protein>
    <submittedName>
        <fullName evidence="18">Uncharacterized protein</fullName>
    </submittedName>
</protein>
<feature type="transmembrane region" description="Helical" evidence="15">
    <location>
        <begin position="254"/>
        <end position="277"/>
    </location>
</feature>
<dbReference type="InterPro" id="IPR006202">
    <property type="entry name" value="Neur_chan_lig-bd"/>
</dbReference>
<keyword evidence="5 15" id="KW-1133">Transmembrane helix</keyword>
<keyword evidence="19" id="KW-1185">Reference proteome</keyword>
<evidence type="ECO:0000256" key="15">
    <source>
        <dbReference type="RuleBase" id="RU000687"/>
    </source>
</evidence>
<evidence type="ECO:0000256" key="3">
    <source>
        <dbReference type="ARBA" id="ARBA00022475"/>
    </source>
</evidence>
<dbReference type="Pfam" id="PF02932">
    <property type="entry name" value="Neur_chan_memb"/>
    <property type="match status" value="1"/>
</dbReference>